<dbReference type="InterPro" id="IPR005829">
    <property type="entry name" value="Sugar_transporter_CS"/>
</dbReference>
<dbReference type="InterPro" id="IPR005828">
    <property type="entry name" value="MFS_sugar_transport-like"/>
</dbReference>
<feature type="domain" description="Major facilitator superfamily (MFS) profile" evidence="6">
    <location>
        <begin position="242"/>
        <end position="602"/>
    </location>
</feature>
<dbReference type="AlphaFoldDB" id="A0A218V5A5"/>
<comment type="caution">
    <text evidence="7">The sequence shown here is derived from an EMBL/GenBank/DDBJ whole genome shotgun (WGS) entry which is preliminary data.</text>
</comment>
<dbReference type="Gene3D" id="1.20.1250.20">
    <property type="entry name" value="MFS general substrate transporter like domains"/>
    <property type="match status" value="3"/>
</dbReference>
<feature type="transmembrane region" description="Helical" evidence="5">
    <location>
        <begin position="536"/>
        <end position="556"/>
    </location>
</feature>
<evidence type="ECO:0000313" key="7">
    <source>
        <dbReference type="EMBL" id="OWK61227.1"/>
    </source>
</evidence>
<keyword evidence="7" id="KW-0762">Sugar transport</keyword>
<evidence type="ECO:0000259" key="6">
    <source>
        <dbReference type="PROSITE" id="PS50850"/>
    </source>
</evidence>
<keyword evidence="2 5" id="KW-0812">Transmembrane</keyword>
<name>A0A218V5A5_9PASE</name>
<dbReference type="GO" id="GO:0005886">
    <property type="term" value="C:plasma membrane"/>
    <property type="evidence" value="ECO:0007669"/>
    <property type="project" value="TreeGrafter"/>
</dbReference>
<evidence type="ECO:0000256" key="2">
    <source>
        <dbReference type="ARBA" id="ARBA00022692"/>
    </source>
</evidence>
<evidence type="ECO:0000256" key="1">
    <source>
        <dbReference type="ARBA" id="ARBA00004141"/>
    </source>
</evidence>
<dbReference type="Pfam" id="PF00083">
    <property type="entry name" value="Sugar_tr"/>
    <property type="match status" value="2"/>
</dbReference>
<reference evidence="7 8" key="1">
    <citation type="submission" date="2017-05" db="EMBL/GenBank/DDBJ databases">
        <title>Genome of assembly of the Bengalese finch, Lonchura striata domestica.</title>
        <authorList>
            <person name="Colquitt B.M."/>
            <person name="Brainard M.S."/>
        </authorList>
    </citation>
    <scope>NUCLEOTIDE SEQUENCE [LARGE SCALE GENOMIC DNA]</scope>
    <source>
        <strain evidence="7">White83orange57</strain>
    </source>
</reference>
<keyword evidence="7" id="KW-0813">Transport</keyword>
<dbReference type="SUPFAM" id="SSF103473">
    <property type="entry name" value="MFS general substrate transporter"/>
    <property type="match status" value="1"/>
</dbReference>
<protein>
    <submittedName>
        <fullName evidence="7">Solute carrier family 2, facilitated glucose transporter member 11</fullName>
    </submittedName>
</protein>
<proteinExistence type="predicted"/>
<dbReference type="PROSITE" id="PS50850">
    <property type="entry name" value="MFS"/>
    <property type="match status" value="1"/>
</dbReference>
<dbReference type="PRINTS" id="PR00171">
    <property type="entry name" value="SUGRTRNSPORT"/>
</dbReference>
<keyword evidence="4 5" id="KW-0472">Membrane</keyword>
<feature type="transmembrane region" description="Helical" evidence="5">
    <location>
        <begin position="348"/>
        <end position="371"/>
    </location>
</feature>
<dbReference type="GO" id="GO:0046323">
    <property type="term" value="P:D-glucose import"/>
    <property type="evidence" value="ECO:0007669"/>
    <property type="project" value="TreeGrafter"/>
</dbReference>
<dbReference type="GO" id="GO:0055056">
    <property type="term" value="F:D-glucose transmembrane transporter activity"/>
    <property type="evidence" value="ECO:0007669"/>
    <property type="project" value="TreeGrafter"/>
</dbReference>
<feature type="transmembrane region" description="Helical" evidence="5">
    <location>
        <begin position="290"/>
        <end position="310"/>
    </location>
</feature>
<accession>A0A218V5A5</accession>
<dbReference type="STRING" id="299123.ENSLSDP00000017536"/>
<evidence type="ECO:0000256" key="3">
    <source>
        <dbReference type="ARBA" id="ARBA00022989"/>
    </source>
</evidence>
<dbReference type="InterPro" id="IPR020846">
    <property type="entry name" value="MFS_dom"/>
</dbReference>
<organism evidence="7 8">
    <name type="scientific">Lonchura striata</name>
    <name type="common">white-rumped munia</name>
    <dbReference type="NCBI Taxonomy" id="40157"/>
    <lineage>
        <taxon>Eukaryota</taxon>
        <taxon>Metazoa</taxon>
        <taxon>Chordata</taxon>
        <taxon>Craniata</taxon>
        <taxon>Vertebrata</taxon>
        <taxon>Euteleostomi</taxon>
        <taxon>Archelosauria</taxon>
        <taxon>Archosauria</taxon>
        <taxon>Dinosauria</taxon>
        <taxon>Saurischia</taxon>
        <taxon>Theropoda</taxon>
        <taxon>Coelurosauria</taxon>
        <taxon>Aves</taxon>
        <taxon>Neognathae</taxon>
        <taxon>Neoaves</taxon>
        <taxon>Telluraves</taxon>
        <taxon>Australaves</taxon>
        <taxon>Passeriformes</taxon>
        <taxon>Passeroidea</taxon>
        <taxon>Estrildidae</taxon>
        <taxon>Estrildinae</taxon>
        <taxon>Lonchura</taxon>
    </lineage>
</organism>
<comment type="subcellular location">
    <subcellularLocation>
        <location evidence="1">Membrane</location>
        <topology evidence="1">Multi-pass membrane protein</topology>
    </subcellularLocation>
</comment>
<gene>
    <name evidence="7" type="primary">SLC2A11_1</name>
    <name evidence="7" type="ORF">RLOC_00014476</name>
</gene>
<keyword evidence="8" id="KW-1185">Reference proteome</keyword>
<dbReference type="GO" id="GO:0070837">
    <property type="term" value="P:dehydroascorbic acid transport"/>
    <property type="evidence" value="ECO:0007669"/>
    <property type="project" value="TreeGrafter"/>
</dbReference>
<keyword evidence="3 5" id="KW-1133">Transmembrane helix</keyword>
<dbReference type="Proteomes" id="UP000197619">
    <property type="component" value="Unassembled WGS sequence"/>
</dbReference>
<dbReference type="InterPro" id="IPR003663">
    <property type="entry name" value="Sugar/inositol_transpt"/>
</dbReference>
<evidence type="ECO:0000313" key="8">
    <source>
        <dbReference type="Proteomes" id="UP000197619"/>
    </source>
</evidence>
<feature type="transmembrane region" description="Helical" evidence="5">
    <location>
        <begin position="383"/>
        <end position="402"/>
    </location>
</feature>
<feature type="transmembrane region" description="Helical" evidence="5">
    <location>
        <begin position="480"/>
        <end position="499"/>
    </location>
</feature>
<evidence type="ECO:0000256" key="5">
    <source>
        <dbReference type="SAM" id="Phobius"/>
    </source>
</evidence>
<dbReference type="PANTHER" id="PTHR23503:SF1">
    <property type="entry name" value="MAJOR FACILITATOR SUPERFAMILY (MFS) PROFILE DOMAIN-CONTAINING PROTEIN"/>
    <property type="match status" value="1"/>
</dbReference>
<dbReference type="InterPro" id="IPR045263">
    <property type="entry name" value="GLUT"/>
</dbReference>
<sequence length="602" mass="69989">MGELRSRSLWDMRELRSRSLWDMLELRSRSLWDMLELRSRSLWELRSRSLWELRSRSLRDMRELQSRSLWDMRSRALWDMRELQSRSLRDMLELRSRSLRDMGELRSRSLWELRSRALRDMLELRSRSLWELRSRSLRDMGELRSRSLRDMGELRSRSLRELRSRSLRDMGELRSHSLWELRSRSLRDMRELRSRSLRELRSHSLWERGNLTQAMLRVEHQPLLRGSSSPCKLPSWTLFLAVCAVGIGGTFQYGYNVSIINAPTQHIHKFLNETWSSRYQKELNPDLLTFLWSVIASIFSLGGLCGALIGGSMAIRLGRKGALLMNNIIAILASILMGISFPTGLFELLIAGRFLIGINSGIGLCVQPLYIGEFAPKHLRGGLAMGTSIFLTGGILTGQIIGLRGDELSCAKALKRFHGSSEYRREMEDIQRECFALGGEKPKKPWQLFTDRAVRWQLITVIVMTMGQQLSGINAELYSWVPYMSMMCVFAFILSFGLGPAMLSVNGNKKLIFSKLLLLHLKYVAIIFFQNGLKQYCFVVFLLECFFVAAFIFLIIPETKKKSFLEIKQEFHKLNFGRHARKKETELYERRQLQDEFLKISA</sequence>
<feature type="transmembrane region" description="Helical" evidence="5">
    <location>
        <begin position="511"/>
        <end position="530"/>
    </location>
</feature>
<dbReference type="PROSITE" id="PS00217">
    <property type="entry name" value="SUGAR_TRANSPORT_2"/>
    <property type="match status" value="1"/>
</dbReference>
<dbReference type="PANTHER" id="PTHR23503">
    <property type="entry name" value="SOLUTE CARRIER FAMILY 2"/>
    <property type="match status" value="1"/>
</dbReference>
<evidence type="ECO:0000256" key="4">
    <source>
        <dbReference type="ARBA" id="ARBA00023136"/>
    </source>
</evidence>
<dbReference type="EMBL" id="MUZQ01000045">
    <property type="protein sequence ID" value="OWK61227.1"/>
    <property type="molecule type" value="Genomic_DNA"/>
</dbReference>
<dbReference type="InterPro" id="IPR036259">
    <property type="entry name" value="MFS_trans_sf"/>
</dbReference>
<feature type="transmembrane region" description="Helical" evidence="5">
    <location>
        <begin position="322"/>
        <end position="342"/>
    </location>
</feature>